<dbReference type="EMBL" id="MPTW01000030">
    <property type="protein sequence ID" value="OME64380.1"/>
    <property type="molecule type" value="Genomic_DNA"/>
</dbReference>
<reference evidence="2 3" key="1">
    <citation type="submission" date="2016-11" db="EMBL/GenBank/DDBJ databases">
        <title>Paenibacillus species isolates.</title>
        <authorList>
            <person name="Beno S.M."/>
        </authorList>
    </citation>
    <scope>NUCLEOTIDE SEQUENCE [LARGE SCALE GENOMIC DNA]</scope>
    <source>
        <strain evidence="2 3">FSL H7-0443</strain>
    </source>
</reference>
<accession>A0A1R0Z866</accession>
<evidence type="ECO:0000256" key="1">
    <source>
        <dbReference type="SAM" id="Phobius"/>
    </source>
</evidence>
<proteinExistence type="predicted"/>
<comment type="caution">
    <text evidence="2">The sequence shown here is derived from an EMBL/GenBank/DDBJ whole genome shotgun (WGS) entry which is preliminary data.</text>
</comment>
<keyword evidence="1" id="KW-0812">Transmembrane</keyword>
<sequence>MKKYIILVIMSLIIANLFIYATTSYAPIADKYRYSTMKLGENLNENFGEITSEVEINQSFVAKYNNLSGLAIFVSTFNRSNTGETTVNILDEKRNVLRTVELENSDLNDNEYTEIKFTPIEGTKNKVLFINVSSGSAVGNNAITMWKDFRQSPNTKLSVNNEFVDGTLVGNTIYENKIDMSSRIIINFVVFLLNFLTLGLFRFLRKR</sequence>
<keyword evidence="1" id="KW-1133">Transmembrane helix</keyword>
<feature type="transmembrane region" description="Helical" evidence="1">
    <location>
        <begin position="6"/>
        <end position="28"/>
    </location>
</feature>
<organism evidence="2 3">
    <name type="scientific">Paenibacillus odorifer</name>
    <dbReference type="NCBI Taxonomy" id="189426"/>
    <lineage>
        <taxon>Bacteria</taxon>
        <taxon>Bacillati</taxon>
        <taxon>Bacillota</taxon>
        <taxon>Bacilli</taxon>
        <taxon>Bacillales</taxon>
        <taxon>Paenibacillaceae</taxon>
        <taxon>Paenibacillus</taxon>
    </lineage>
</organism>
<evidence type="ECO:0000313" key="2">
    <source>
        <dbReference type="EMBL" id="OME64380.1"/>
    </source>
</evidence>
<feature type="transmembrane region" description="Helical" evidence="1">
    <location>
        <begin position="184"/>
        <end position="204"/>
    </location>
</feature>
<gene>
    <name evidence="2" type="ORF">BSK65_28815</name>
</gene>
<evidence type="ECO:0000313" key="3">
    <source>
        <dbReference type="Proteomes" id="UP000187425"/>
    </source>
</evidence>
<dbReference type="RefSeq" id="WP_076286928.1">
    <property type="nucleotide sequence ID" value="NZ_MPTW01000030.1"/>
</dbReference>
<dbReference type="AlphaFoldDB" id="A0A1R0Z866"/>
<keyword evidence="1" id="KW-0472">Membrane</keyword>
<name>A0A1R0Z866_9BACL</name>
<dbReference type="Proteomes" id="UP000187425">
    <property type="component" value="Unassembled WGS sequence"/>
</dbReference>
<protein>
    <submittedName>
        <fullName evidence="2">Uncharacterized protein</fullName>
    </submittedName>
</protein>